<dbReference type="SMART" id="SM00668">
    <property type="entry name" value="CTLH"/>
    <property type="match status" value="1"/>
</dbReference>
<dbReference type="InParanoid" id="G0QRB6"/>
<keyword evidence="3" id="KW-1185">Reference proteome</keyword>
<dbReference type="InterPro" id="IPR024964">
    <property type="entry name" value="CTLH/CRA"/>
</dbReference>
<dbReference type="InterPro" id="IPR006595">
    <property type="entry name" value="CTLH_C"/>
</dbReference>
<dbReference type="Pfam" id="PF10607">
    <property type="entry name" value="CTLH"/>
    <property type="match status" value="1"/>
</dbReference>
<dbReference type="InterPro" id="IPR006594">
    <property type="entry name" value="LisH"/>
</dbReference>
<dbReference type="InterPro" id="IPR050618">
    <property type="entry name" value="Ubq-SigPath_Reg"/>
</dbReference>
<evidence type="ECO:0000259" key="1">
    <source>
        <dbReference type="PROSITE" id="PS50897"/>
    </source>
</evidence>
<evidence type="ECO:0000313" key="3">
    <source>
        <dbReference type="Proteomes" id="UP000008983"/>
    </source>
</evidence>
<feature type="non-terminal residue" evidence="2">
    <location>
        <position position="139"/>
    </location>
</feature>
<gene>
    <name evidence="2" type="ORF">IMG5_091170</name>
</gene>
<protein>
    <recommendedName>
        <fullName evidence="1">CTLH domain-containing protein</fullName>
    </recommendedName>
</protein>
<dbReference type="RefSeq" id="XP_004035754.1">
    <property type="nucleotide sequence ID" value="XM_004035706.1"/>
</dbReference>
<dbReference type="eggNOG" id="KOG2659">
    <property type="taxonomic scope" value="Eukaryota"/>
</dbReference>
<dbReference type="OrthoDB" id="2415936at2759"/>
<evidence type="ECO:0000313" key="2">
    <source>
        <dbReference type="EMBL" id="EGR32268.1"/>
    </source>
</evidence>
<dbReference type="PROSITE" id="PS50897">
    <property type="entry name" value="CTLH"/>
    <property type="match status" value="1"/>
</dbReference>
<dbReference type="OMA" id="FKIDEWE"/>
<dbReference type="SMART" id="SM00667">
    <property type="entry name" value="LisH"/>
    <property type="match status" value="1"/>
</dbReference>
<organism evidence="2 3">
    <name type="scientific">Ichthyophthirius multifiliis</name>
    <name type="common">White spot disease agent</name>
    <name type="synonym">Ich</name>
    <dbReference type="NCBI Taxonomy" id="5932"/>
    <lineage>
        <taxon>Eukaryota</taxon>
        <taxon>Sar</taxon>
        <taxon>Alveolata</taxon>
        <taxon>Ciliophora</taxon>
        <taxon>Intramacronucleata</taxon>
        <taxon>Oligohymenophorea</taxon>
        <taxon>Hymenostomatida</taxon>
        <taxon>Ophryoglenina</taxon>
        <taxon>Ichthyophthirius</taxon>
    </lineage>
</organism>
<name>G0QRB6_ICHMU</name>
<dbReference type="PANTHER" id="PTHR12864">
    <property type="entry name" value="RAN BINDING PROTEIN 9-RELATED"/>
    <property type="match status" value="1"/>
</dbReference>
<reference evidence="2 3" key="1">
    <citation type="submission" date="2011-07" db="EMBL/GenBank/DDBJ databases">
        <authorList>
            <person name="Coyne R."/>
            <person name="Brami D."/>
            <person name="Johnson J."/>
            <person name="Hostetler J."/>
            <person name="Hannick L."/>
            <person name="Clark T."/>
            <person name="Cassidy-Hanley D."/>
            <person name="Inman J."/>
        </authorList>
    </citation>
    <scope>NUCLEOTIDE SEQUENCE [LARGE SCALE GENOMIC DNA]</scope>
    <source>
        <strain evidence="2 3">G5</strain>
    </source>
</reference>
<dbReference type="Pfam" id="PF08513">
    <property type="entry name" value="LisH"/>
    <property type="match status" value="1"/>
</dbReference>
<accession>G0QRB6</accession>
<sequence length="139" mass="16430">MHNQDVDLDEIADKKINLEKWQNDLKNIKISKYDMNKLVMNFFLIEGYKEAAQRFQEETQTEISNFDLNSIQPRINIRQLILNGQIDEAINELNNFNQKILLENKDINFSIKLQKCIELIKKNEIDSAINYAQQELLTL</sequence>
<dbReference type="EMBL" id="GL983744">
    <property type="protein sequence ID" value="EGR32268.1"/>
    <property type="molecule type" value="Genomic_DNA"/>
</dbReference>
<dbReference type="STRING" id="857967.G0QRB6"/>
<dbReference type="AlphaFoldDB" id="G0QRB6"/>
<dbReference type="Proteomes" id="UP000008983">
    <property type="component" value="Unassembled WGS sequence"/>
</dbReference>
<feature type="domain" description="CTLH" evidence="1">
    <location>
        <begin position="70"/>
        <end position="127"/>
    </location>
</feature>
<dbReference type="GeneID" id="14908411"/>
<dbReference type="PROSITE" id="PS50896">
    <property type="entry name" value="LISH"/>
    <property type="match status" value="1"/>
</dbReference>
<proteinExistence type="predicted"/>